<comment type="caution">
    <text evidence="1">The sequence shown here is derived from an EMBL/GenBank/DDBJ whole genome shotgun (WGS) entry which is preliminary data.</text>
</comment>
<dbReference type="AlphaFoldDB" id="A0A6A2YTM6"/>
<gene>
    <name evidence="1" type="ORF">F3Y22_tig00111238pilonHSYRG00011</name>
</gene>
<evidence type="ECO:0000313" key="2">
    <source>
        <dbReference type="Proteomes" id="UP000436088"/>
    </source>
</evidence>
<evidence type="ECO:0000313" key="1">
    <source>
        <dbReference type="EMBL" id="KAE8682435.1"/>
    </source>
</evidence>
<sequence length="179" mass="19274">MASLYCNNRGRDSCFTNARYGRSRSKAQACLEKILHLISTVPPPSENDTEPFKKRGFDIDLNLRLGTATATDASSDVTDIQKSEEFKSGTGGDVKTAAAFNGSLDLLIEAALGPRPFTSTSPLPSPLFVVLSLAINMVVLCHESHGCHDFSNCGVHEDSSSSGGYNHLVVGWSFNWVGF</sequence>
<dbReference type="EMBL" id="VEPZ02001279">
    <property type="protein sequence ID" value="KAE8682435.1"/>
    <property type="molecule type" value="Genomic_DNA"/>
</dbReference>
<organism evidence="1 2">
    <name type="scientific">Hibiscus syriacus</name>
    <name type="common">Rose of Sharon</name>
    <dbReference type="NCBI Taxonomy" id="106335"/>
    <lineage>
        <taxon>Eukaryota</taxon>
        <taxon>Viridiplantae</taxon>
        <taxon>Streptophyta</taxon>
        <taxon>Embryophyta</taxon>
        <taxon>Tracheophyta</taxon>
        <taxon>Spermatophyta</taxon>
        <taxon>Magnoliopsida</taxon>
        <taxon>eudicotyledons</taxon>
        <taxon>Gunneridae</taxon>
        <taxon>Pentapetalae</taxon>
        <taxon>rosids</taxon>
        <taxon>malvids</taxon>
        <taxon>Malvales</taxon>
        <taxon>Malvaceae</taxon>
        <taxon>Malvoideae</taxon>
        <taxon>Hibiscus</taxon>
    </lineage>
</organism>
<protein>
    <submittedName>
        <fullName evidence="1">HhH-GPD base excision DNA repair family protein</fullName>
    </submittedName>
</protein>
<dbReference type="Proteomes" id="UP000436088">
    <property type="component" value="Unassembled WGS sequence"/>
</dbReference>
<proteinExistence type="predicted"/>
<keyword evidence="2" id="KW-1185">Reference proteome</keyword>
<accession>A0A6A2YTM6</accession>
<reference evidence="1" key="1">
    <citation type="submission" date="2019-09" db="EMBL/GenBank/DDBJ databases">
        <title>Draft genome information of white flower Hibiscus syriacus.</title>
        <authorList>
            <person name="Kim Y.-M."/>
        </authorList>
    </citation>
    <scope>NUCLEOTIDE SEQUENCE [LARGE SCALE GENOMIC DNA]</scope>
    <source>
        <strain evidence="1">YM2019G1</strain>
    </source>
</reference>
<name>A0A6A2YTM6_HIBSY</name>